<dbReference type="EC" id="3.1.4.58" evidence="2"/>
<dbReference type="Gene3D" id="3.90.1140.10">
    <property type="entry name" value="Cyclic phosphodiesterase"/>
    <property type="match status" value="1"/>
</dbReference>
<dbReference type="GO" id="GO:0004113">
    <property type="term" value="F:2',3'-cyclic-nucleotide 3'-phosphodiesterase activity"/>
    <property type="evidence" value="ECO:0007669"/>
    <property type="project" value="InterPro"/>
</dbReference>
<dbReference type="AlphaFoldDB" id="A0A2S3W5E8"/>
<proteinExistence type="inferred from homology"/>
<evidence type="ECO:0000313" key="4">
    <source>
        <dbReference type="EMBL" id="POF64102.1"/>
    </source>
</evidence>
<feature type="short sequence motif" description="HXTX 1" evidence="2">
    <location>
        <begin position="36"/>
        <end position="39"/>
    </location>
</feature>
<comment type="catalytic activity">
    <reaction evidence="2">
        <text>a 3'-end 2',3'-cyclophospho-ribonucleotide-RNA + H2O = a 3'-end 2'-phospho-ribonucleotide-RNA + H(+)</text>
        <dbReference type="Rhea" id="RHEA:11828"/>
        <dbReference type="Rhea" id="RHEA-COMP:10464"/>
        <dbReference type="Rhea" id="RHEA-COMP:17353"/>
        <dbReference type="ChEBI" id="CHEBI:15377"/>
        <dbReference type="ChEBI" id="CHEBI:15378"/>
        <dbReference type="ChEBI" id="CHEBI:83064"/>
        <dbReference type="ChEBI" id="CHEBI:173113"/>
        <dbReference type="EC" id="3.1.4.58"/>
    </reaction>
</comment>
<dbReference type="OrthoDB" id="9793819at2"/>
<protein>
    <recommendedName>
        <fullName evidence="2">RNA 2',3'-cyclic phosphodiesterase</fullName>
        <shortName evidence="2">RNA 2',3'-CPDase</shortName>
        <ecNumber evidence="2">3.1.4.58</ecNumber>
    </recommendedName>
</protein>
<organism evidence="4 5">
    <name type="scientific">Novacetimonas maltaceti</name>
    <dbReference type="NCBI Taxonomy" id="1203393"/>
    <lineage>
        <taxon>Bacteria</taxon>
        <taxon>Pseudomonadati</taxon>
        <taxon>Pseudomonadota</taxon>
        <taxon>Alphaproteobacteria</taxon>
        <taxon>Acetobacterales</taxon>
        <taxon>Acetobacteraceae</taxon>
        <taxon>Novacetimonas</taxon>
    </lineage>
</organism>
<comment type="similarity">
    <text evidence="2">Belongs to the 2H phosphoesterase superfamily. ThpR family.</text>
</comment>
<dbReference type="EMBL" id="POTC01000002">
    <property type="protein sequence ID" value="POF64102.1"/>
    <property type="molecule type" value="Genomic_DNA"/>
</dbReference>
<feature type="domain" description="Phosphoesterase HXTX" evidence="3">
    <location>
        <begin position="7"/>
        <end position="85"/>
    </location>
</feature>
<evidence type="ECO:0000259" key="3">
    <source>
        <dbReference type="Pfam" id="PF02834"/>
    </source>
</evidence>
<dbReference type="InterPro" id="IPR014051">
    <property type="entry name" value="Phosphoesterase_HXTX"/>
</dbReference>
<name>A0A2S3W5E8_9PROT</name>
<evidence type="ECO:0000256" key="2">
    <source>
        <dbReference type="HAMAP-Rule" id="MF_01940"/>
    </source>
</evidence>
<dbReference type="PANTHER" id="PTHR35561:SF1">
    <property type="entry name" value="RNA 2',3'-CYCLIC PHOSPHODIESTERASE"/>
    <property type="match status" value="1"/>
</dbReference>
<accession>A0A2S3W5E8</accession>
<dbReference type="Proteomes" id="UP000237344">
    <property type="component" value="Unassembled WGS sequence"/>
</dbReference>
<comment type="caution">
    <text evidence="4">The sequence shown here is derived from an EMBL/GenBank/DDBJ whole genome shotgun (WGS) entry which is preliminary data.</text>
</comment>
<evidence type="ECO:0000313" key="5">
    <source>
        <dbReference type="Proteomes" id="UP000237344"/>
    </source>
</evidence>
<reference evidence="4 5" key="1">
    <citation type="submission" date="2018-01" db="EMBL/GenBank/DDBJ databases">
        <title>Draft Genome Sequence of Komagataeibacter maltaceti LMG 1529, a Vinegar Producing Acetic Acid Bacterium Isolated from Malt Vinegar Brewery Acetifiers.</title>
        <authorList>
            <person name="Zhang Q."/>
            <person name="Hollensteiner J."/>
            <person name="Poehlein A."/>
            <person name="Daniel R."/>
        </authorList>
    </citation>
    <scope>NUCLEOTIDE SEQUENCE [LARGE SCALE GENOMIC DNA]</scope>
    <source>
        <strain evidence="4 5">LMG 1529</strain>
    </source>
</reference>
<dbReference type="NCBIfam" id="TIGR02258">
    <property type="entry name" value="2_5_ligase"/>
    <property type="match status" value="1"/>
</dbReference>
<dbReference type="Pfam" id="PF02834">
    <property type="entry name" value="LigT_PEase"/>
    <property type="match status" value="1"/>
</dbReference>
<feature type="short sequence motif" description="HXTX 2" evidence="2">
    <location>
        <begin position="121"/>
        <end position="124"/>
    </location>
</feature>
<dbReference type="InterPro" id="IPR009097">
    <property type="entry name" value="Cyclic_Pdiesterase"/>
</dbReference>
<dbReference type="GO" id="GO:0008664">
    <property type="term" value="F:RNA 2',3'-cyclic 3'-phosphodiesterase activity"/>
    <property type="evidence" value="ECO:0007669"/>
    <property type="project" value="UniProtKB-EC"/>
</dbReference>
<sequence>MRLFIALGIPHPLSSRLAELRGSLADVTWMPPETYHLTLRFIGEVTDRHLMEDIHHALSAIRAPSFDLLADAPGLFERPAAPATLWMGVARNDSLLHLQRKVDTAMRRVGMEDRRRRFVPHITLGSIPHPDPARLGPWLGRHGMSDGAAATIHAFSLYSSLRGKESPVYEVLEDYPLSP</sequence>
<dbReference type="PANTHER" id="PTHR35561">
    <property type="entry name" value="RNA 2',3'-CYCLIC PHOSPHODIESTERASE"/>
    <property type="match status" value="1"/>
</dbReference>
<keyword evidence="5" id="KW-1185">Reference proteome</keyword>
<evidence type="ECO:0000256" key="1">
    <source>
        <dbReference type="ARBA" id="ARBA00022801"/>
    </source>
</evidence>
<keyword evidence="1 2" id="KW-0378">Hydrolase</keyword>
<comment type="function">
    <text evidence="2">Hydrolyzes RNA 2',3'-cyclic phosphodiester to an RNA 2'-phosphomonoester.</text>
</comment>
<feature type="active site" description="Proton acceptor" evidence="2">
    <location>
        <position position="121"/>
    </location>
</feature>
<dbReference type="HAMAP" id="MF_01940">
    <property type="entry name" value="RNA_CPDase"/>
    <property type="match status" value="1"/>
</dbReference>
<feature type="active site" description="Proton donor" evidence="2">
    <location>
        <position position="36"/>
    </location>
</feature>
<dbReference type="InterPro" id="IPR004175">
    <property type="entry name" value="RNA_CPDase"/>
</dbReference>
<gene>
    <name evidence="4" type="primary">thpR</name>
    <name evidence="4" type="ORF">KMAL_03690</name>
</gene>
<dbReference type="SUPFAM" id="SSF55144">
    <property type="entry name" value="LigT-like"/>
    <property type="match status" value="1"/>
</dbReference>
<dbReference type="RefSeq" id="WP_110094048.1">
    <property type="nucleotide sequence ID" value="NZ_NKUE01000001.1"/>
</dbReference>